<dbReference type="HOGENOM" id="CLU_008287_18_0_10"/>
<keyword evidence="6 11" id="KW-0798">TonB box</keyword>
<evidence type="ECO:0000313" key="16">
    <source>
        <dbReference type="Proteomes" id="UP000002709"/>
    </source>
</evidence>
<organism evidence="15 16">
    <name type="scientific">Chlorobium luteolum (strain DSM 273 / BCRC 81028 / 2530)</name>
    <name type="common">Pelodictyon luteolum</name>
    <dbReference type="NCBI Taxonomy" id="319225"/>
    <lineage>
        <taxon>Bacteria</taxon>
        <taxon>Pseudomonadati</taxon>
        <taxon>Chlorobiota</taxon>
        <taxon>Chlorobiia</taxon>
        <taxon>Chlorobiales</taxon>
        <taxon>Chlorobiaceae</taxon>
        <taxon>Chlorobium/Pelodictyon group</taxon>
        <taxon>Pelodictyon</taxon>
    </lineage>
</organism>
<gene>
    <name evidence="15" type="ordered locus">Plut_1539</name>
</gene>
<dbReference type="EMBL" id="CP000096">
    <property type="protein sequence ID" value="ABB24396.1"/>
    <property type="molecule type" value="Genomic_DNA"/>
</dbReference>
<evidence type="ECO:0000259" key="13">
    <source>
        <dbReference type="Pfam" id="PF00593"/>
    </source>
</evidence>
<evidence type="ECO:0000256" key="3">
    <source>
        <dbReference type="ARBA" id="ARBA00022452"/>
    </source>
</evidence>
<keyword evidence="9 10" id="KW-0998">Cell outer membrane</keyword>
<keyword evidence="5 12" id="KW-0732">Signal</keyword>
<evidence type="ECO:0000256" key="7">
    <source>
        <dbReference type="ARBA" id="ARBA00023136"/>
    </source>
</evidence>
<comment type="similarity">
    <text evidence="10 11">Belongs to the TonB-dependent receptor family.</text>
</comment>
<dbReference type="GO" id="GO:0009279">
    <property type="term" value="C:cell outer membrane"/>
    <property type="evidence" value="ECO:0007669"/>
    <property type="project" value="UniProtKB-SubCell"/>
</dbReference>
<keyword evidence="7 10" id="KW-0472">Membrane</keyword>
<dbReference type="KEGG" id="plt:Plut_1539"/>
<evidence type="ECO:0000256" key="5">
    <source>
        <dbReference type="ARBA" id="ARBA00022729"/>
    </source>
</evidence>
<evidence type="ECO:0000256" key="8">
    <source>
        <dbReference type="ARBA" id="ARBA00023170"/>
    </source>
</evidence>
<dbReference type="InterPro" id="IPR012910">
    <property type="entry name" value="Plug_dom"/>
</dbReference>
<evidence type="ECO:0000256" key="2">
    <source>
        <dbReference type="ARBA" id="ARBA00022448"/>
    </source>
</evidence>
<accession>Q3B2N5</accession>
<dbReference type="PANTHER" id="PTHR30069">
    <property type="entry name" value="TONB-DEPENDENT OUTER MEMBRANE RECEPTOR"/>
    <property type="match status" value="1"/>
</dbReference>
<keyword evidence="2 10" id="KW-0813">Transport</keyword>
<evidence type="ECO:0000256" key="9">
    <source>
        <dbReference type="ARBA" id="ARBA00023237"/>
    </source>
</evidence>
<keyword evidence="3 10" id="KW-1134">Transmembrane beta strand</keyword>
<reference evidence="16" key="1">
    <citation type="submission" date="2005-08" db="EMBL/GenBank/DDBJ databases">
        <title>Complete sequence of Pelodictyon luteolum DSM 273.</title>
        <authorList>
            <consortium name="US DOE Joint Genome Institute"/>
            <person name="Copeland A."/>
            <person name="Lucas S."/>
            <person name="Lapidus A."/>
            <person name="Barry K."/>
            <person name="Detter J.C."/>
            <person name="Glavina T."/>
            <person name="Hammon N."/>
            <person name="Israni S."/>
            <person name="Pitluck S."/>
            <person name="Bryant D."/>
            <person name="Schmutz J."/>
            <person name="Larimer F."/>
            <person name="Land M."/>
            <person name="Kyrpides N."/>
            <person name="Ivanova N."/>
            <person name="Richardson P."/>
        </authorList>
    </citation>
    <scope>NUCLEOTIDE SEQUENCE [LARGE SCALE GENOMIC DNA]</scope>
    <source>
        <strain evidence="16">DSM 273 / BCRC 81028 / 2530</strain>
    </source>
</reference>
<dbReference type="STRING" id="319225.Plut_1539"/>
<proteinExistence type="inferred from homology"/>
<dbReference type="InterPro" id="IPR037066">
    <property type="entry name" value="Plug_dom_sf"/>
</dbReference>
<keyword evidence="8 15" id="KW-0675">Receptor</keyword>
<dbReference type="Gene3D" id="2.170.130.10">
    <property type="entry name" value="TonB-dependent receptor, plug domain"/>
    <property type="match status" value="1"/>
</dbReference>
<dbReference type="CDD" id="cd01347">
    <property type="entry name" value="ligand_gated_channel"/>
    <property type="match status" value="1"/>
</dbReference>
<evidence type="ECO:0000256" key="6">
    <source>
        <dbReference type="ARBA" id="ARBA00023077"/>
    </source>
</evidence>
<dbReference type="PROSITE" id="PS52016">
    <property type="entry name" value="TONB_DEPENDENT_REC_3"/>
    <property type="match status" value="1"/>
</dbReference>
<dbReference type="AlphaFoldDB" id="Q3B2N5"/>
<dbReference type="eggNOG" id="COG4771">
    <property type="taxonomic scope" value="Bacteria"/>
</dbReference>
<evidence type="ECO:0000256" key="4">
    <source>
        <dbReference type="ARBA" id="ARBA00022692"/>
    </source>
</evidence>
<feature type="domain" description="TonB-dependent receptor plug" evidence="14">
    <location>
        <begin position="43"/>
        <end position="147"/>
    </location>
</feature>
<evidence type="ECO:0000313" key="15">
    <source>
        <dbReference type="EMBL" id="ABB24396.1"/>
    </source>
</evidence>
<dbReference type="Pfam" id="PF07715">
    <property type="entry name" value="Plug"/>
    <property type="match status" value="1"/>
</dbReference>
<keyword evidence="4 10" id="KW-0812">Transmembrane</keyword>
<feature type="chain" id="PRO_5004224017" evidence="12">
    <location>
        <begin position="25"/>
        <end position="639"/>
    </location>
</feature>
<sequence length="639" mass="69146">MKYCSSPTLMLLALCWILPGTGLAASFLSEETVVTATRTETPVSKVPAAIEVISKEEIAASGAETLDAVLAEAQSISLQSPSGRISIAGLRGLNSKNTLILLDGMRLSSGFGDYVDMEEIPTAMIERIEIIRGSGSALYGSDAIGGVINIITRKPTKELHAGVGFRTGISKYSEAGMARGDGWISGTTGKLGYVIAGSYSDRDHYDRDKSDIVPDGDDKYLGGGSAALTYRFHEGVTARMGVLYHDRQNEGARLYSKKYYDRTLESDRTLGYAGLDIATGSESTLTLQGSLSSYDWKSTMDPITVASGFVTSLKQEASLLESHWVSKLSKSNRLSIGLDYRKEDRRDVNINKTFAVVTGSHDVWNFGSYIQDELSVIDPLGLTLGLRYDSHSDFGTAFSPKVSIWHQLADKLKIRGSYGEGFRAPTIYELYIGSPWTQSQAIVANPDLEPEKSRTYEIGMDATAGPLTCSITGFRNDLRDMIGKISLGMIDGVPNYQLGNIDRAMTQGVEVSASVTIPYGFTLSDEFTTIESEDKSTGADLLFVPDITNTLKLAYLQPKAGINANIRLLTTGRQMTDKTTKTEGYSLVNLYLSKSVISNTSVFFGIDNLFNDEADAAYALNSGAAATGTYFYGGITMSL</sequence>
<evidence type="ECO:0000256" key="10">
    <source>
        <dbReference type="PROSITE-ProRule" id="PRU01360"/>
    </source>
</evidence>
<dbReference type="GO" id="GO:0044718">
    <property type="term" value="P:siderophore transmembrane transport"/>
    <property type="evidence" value="ECO:0007669"/>
    <property type="project" value="TreeGrafter"/>
</dbReference>
<dbReference type="InterPro" id="IPR039426">
    <property type="entry name" value="TonB-dep_rcpt-like"/>
</dbReference>
<evidence type="ECO:0000256" key="1">
    <source>
        <dbReference type="ARBA" id="ARBA00004571"/>
    </source>
</evidence>
<comment type="subcellular location">
    <subcellularLocation>
        <location evidence="1 10">Cell outer membrane</location>
        <topology evidence="1 10">Multi-pass membrane protein</topology>
    </subcellularLocation>
</comment>
<dbReference type="Pfam" id="PF00593">
    <property type="entry name" value="TonB_dep_Rec_b-barrel"/>
    <property type="match status" value="1"/>
</dbReference>
<dbReference type="PANTHER" id="PTHR30069:SF29">
    <property type="entry name" value="HEMOGLOBIN AND HEMOGLOBIN-HAPTOGLOBIN-BINDING PROTEIN 1-RELATED"/>
    <property type="match status" value="1"/>
</dbReference>
<keyword evidence="16" id="KW-1185">Reference proteome</keyword>
<dbReference type="InterPro" id="IPR036942">
    <property type="entry name" value="Beta-barrel_TonB_sf"/>
</dbReference>
<feature type="domain" description="TonB-dependent receptor-like beta-barrel" evidence="13">
    <location>
        <begin position="209"/>
        <end position="609"/>
    </location>
</feature>
<evidence type="ECO:0000259" key="14">
    <source>
        <dbReference type="Pfam" id="PF07715"/>
    </source>
</evidence>
<feature type="signal peptide" evidence="12">
    <location>
        <begin position="1"/>
        <end position="24"/>
    </location>
</feature>
<name>Q3B2N5_CHLL3</name>
<protein>
    <submittedName>
        <fullName evidence="15">Receptor, putative</fullName>
    </submittedName>
</protein>
<dbReference type="Proteomes" id="UP000002709">
    <property type="component" value="Chromosome"/>
</dbReference>
<dbReference type="OrthoDB" id="596248at2"/>
<dbReference type="InterPro" id="IPR000531">
    <property type="entry name" value="Beta-barrel_TonB"/>
</dbReference>
<dbReference type="SUPFAM" id="SSF56935">
    <property type="entry name" value="Porins"/>
    <property type="match status" value="1"/>
</dbReference>
<evidence type="ECO:0000256" key="12">
    <source>
        <dbReference type="SAM" id="SignalP"/>
    </source>
</evidence>
<dbReference type="Gene3D" id="2.40.170.20">
    <property type="entry name" value="TonB-dependent receptor, beta-barrel domain"/>
    <property type="match status" value="1"/>
</dbReference>
<dbReference type="GO" id="GO:0015344">
    <property type="term" value="F:siderophore uptake transmembrane transporter activity"/>
    <property type="evidence" value="ECO:0007669"/>
    <property type="project" value="TreeGrafter"/>
</dbReference>
<evidence type="ECO:0000256" key="11">
    <source>
        <dbReference type="RuleBase" id="RU003357"/>
    </source>
</evidence>